<dbReference type="EMBL" id="JASUXU010000003">
    <property type="protein sequence ID" value="KAK0326991.1"/>
    <property type="molecule type" value="Genomic_DNA"/>
</dbReference>
<reference evidence="2" key="1">
    <citation type="submission" date="2021-12" db="EMBL/GenBank/DDBJ databases">
        <title>Black yeast isolated from Biological Soil Crust.</title>
        <authorList>
            <person name="Kurbessoian T."/>
        </authorList>
    </citation>
    <scope>NUCLEOTIDE SEQUENCE</scope>
    <source>
        <strain evidence="2">CCFEE 5208</strain>
    </source>
</reference>
<feature type="region of interest" description="Disordered" evidence="1">
    <location>
        <begin position="304"/>
        <end position="368"/>
    </location>
</feature>
<evidence type="ECO:0000256" key="1">
    <source>
        <dbReference type="SAM" id="MobiDB-lite"/>
    </source>
</evidence>
<comment type="caution">
    <text evidence="2">The sequence shown here is derived from an EMBL/GenBank/DDBJ whole genome shotgun (WGS) entry which is preliminary data.</text>
</comment>
<accession>A0AAN6FYV7</accession>
<organism evidence="2 3">
    <name type="scientific">Friedmanniomyces endolithicus</name>
    <dbReference type="NCBI Taxonomy" id="329885"/>
    <lineage>
        <taxon>Eukaryota</taxon>
        <taxon>Fungi</taxon>
        <taxon>Dikarya</taxon>
        <taxon>Ascomycota</taxon>
        <taxon>Pezizomycotina</taxon>
        <taxon>Dothideomycetes</taxon>
        <taxon>Dothideomycetidae</taxon>
        <taxon>Mycosphaerellales</taxon>
        <taxon>Teratosphaeriaceae</taxon>
        <taxon>Friedmanniomyces</taxon>
    </lineage>
</organism>
<feature type="compositionally biased region" description="Basic and acidic residues" evidence="1">
    <location>
        <begin position="37"/>
        <end position="62"/>
    </location>
</feature>
<dbReference type="Proteomes" id="UP001168146">
    <property type="component" value="Unassembled WGS sequence"/>
</dbReference>
<sequence>MPTTRGISFSLLSQYDARALPESPLPILDQVTGRPQVRVEAKDERPGPRRQDEDGNVDRDGQSHITAVTIPVYPGSQFWMSYRCPRPPAPLPPSSISETATGNDNSFRFWYFKVFAAGRGGKDVCLVSWGVGEREQWSGKTVLALFEGRRRGDLEKRGFFFAAAGAPATYGGVEVAGGAEGEAMLEVRVYRSWARKRERGAVGVGGFQEAEFRSAGFETPRIGRLGDGERGRRHTYALRDAVDEPYVVFKYYAQGTIIAPSDSPLLGLAFSEAENVQESPAPASSPEGAVDEVPGLLRRRLPIQPRAPHESRTNNGHAKVPVPIMKRGHRKSPGDGVEDNTTSSMHGSTDGDKADGPPSDWGIKTPSPFKTDRVRFERASTPPSARAKNGSISVLRGVIANALRRRDGSGTSGIM</sequence>
<proteinExistence type="predicted"/>
<gene>
    <name evidence="2" type="ORF">LTR82_001751</name>
</gene>
<feature type="region of interest" description="Disordered" evidence="1">
    <location>
        <begin position="23"/>
        <end position="62"/>
    </location>
</feature>
<evidence type="ECO:0000313" key="3">
    <source>
        <dbReference type="Proteomes" id="UP001168146"/>
    </source>
</evidence>
<evidence type="ECO:0000313" key="2">
    <source>
        <dbReference type="EMBL" id="KAK0326991.1"/>
    </source>
</evidence>
<name>A0AAN6FYV7_9PEZI</name>
<dbReference type="AlphaFoldDB" id="A0AAN6FYV7"/>
<protein>
    <submittedName>
        <fullName evidence="2">Uncharacterized protein</fullName>
    </submittedName>
</protein>